<dbReference type="InterPro" id="IPR036097">
    <property type="entry name" value="HisK_dim/P_sf"/>
</dbReference>
<keyword evidence="7" id="KW-0067">ATP-binding</keyword>
<dbReference type="EC" id="2.7.13.3" evidence="2"/>
<keyword evidence="4 10" id="KW-0808">Transferase</keyword>
<dbReference type="GO" id="GO:0000155">
    <property type="term" value="F:phosphorelay sensor kinase activity"/>
    <property type="evidence" value="ECO:0007669"/>
    <property type="project" value="InterPro"/>
</dbReference>
<feature type="domain" description="Histidine kinase" evidence="9">
    <location>
        <begin position="81"/>
        <end position="292"/>
    </location>
</feature>
<dbReference type="Gene3D" id="3.30.565.10">
    <property type="entry name" value="Histidine kinase-like ATPase, C-terminal domain"/>
    <property type="match status" value="1"/>
</dbReference>
<dbReference type="InterPro" id="IPR036890">
    <property type="entry name" value="HATPase_C_sf"/>
</dbReference>
<dbReference type="Proteomes" id="UP000485484">
    <property type="component" value="Unassembled WGS sequence"/>
</dbReference>
<evidence type="ECO:0000256" key="3">
    <source>
        <dbReference type="ARBA" id="ARBA00022553"/>
    </source>
</evidence>
<sequence length="301" mass="32519">MDARSGFRTTSILAVPVRHKDKLLGVLEILNKRGGRPFNNQDQALAEIIASQAAVVVENAQLYAQSLKSERMSAIGQTIAGLSHDIKNILAGLQGGVELVDQSLVDEDVDTLQTGWRMVKKNIGKVSDLVLDMLNYARERGPSLRPTNINQVLTEAAGLYAEKLADQKAACRLALDDRIGTALLDPAGMERAILNLLNNALDALPAEGGLITLASRRSGRKLDIDIGDNGCGIPADKISEIFNMFFTTKGSHGTGLGLAVVDKIIREHKGRIRIKSRVGAGTTFTLTLPYREPDDEAEKRG</sequence>
<organism evidence="10">
    <name type="scientific">candidate division TA06 bacterium ADurb.Bin417</name>
    <dbReference type="NCBI Taxonomy" id="1852828"/>
    <lineage>
        <taxon>Bacteria</taxon>
        <taxon>Bacteria division TA06</taxon>
    </lineage>
</organism>
<dbReference type="SMART" id="SM00387">
    <property type="entry name" value="HATPase_c"/>
    <property type="match status" value="1"/>
</dbReference>
<keyword evidence="8" id="KW-0902">Two-component regulatory system</keyword>
<dbReference type="CDD" id="cd00075">
    <property type="entry name" value="HATPase"/>
    <property type="match status" value="1"/>
</dbReference>
<dbReference type="EMBL" id="MWAK01000275">
    <property type="protein sequence ID" value="OPZ90287.1"/>
    <property type="molecule type" value="Genomic_DNA"/>
</dbReference>
<dbReference type="PANTHER" id="PTHR43065:SF10">
    <property type="entry name" value="PEROXIDE STRESS-ACTIVATED HISTIDINE KINASE MAK3"/>
    <property type="match status" value="1"/>
</dbReference>
<dbReference type="Gene3D" id="1.10.287.130">
    <property type="match status" value="1"/>
</dbReference>
<keyword evidence="3" id="KW-0597">Phosphoprotein</keyword>
<dbReference type="InterPro" id="IPR003661">
    <property type="entry name" value="HisK_dim/P_dom"/>
</dbReference>
<keyword evidence="5" id="KW-0547">Nucleotide-binding</keyword>
<evidence type="ECO:0000313" key="10">
    <source>
        <dbReference type="EMBL" id="OPZ90287.1"/>
    </source>
</evidence>
<dbReference type="Pfam" id="PF01590">
    <property type="entry name" value="GAF"/>
    <property type="match status" value="1"/>
</dbReference>
<dbReference type="PRINTS" id="PR00344">
    <property type="entry name" value="BCTRLSENSOR"/>
</dbReference>
<name>A0A1V5MAQ0_UNCT6</name>
<evidence type="ECO:0000256" key="7">
    <source>
        <dbReference type="ARBA" id="ARBA00022840"/>
    </source>
</evidence>
<evidence type="ECO:0000256" key="8">
    <source>
        <dbReference type="ARBA" id="ARBA00023012"/>
    </source>
</evidence>
<comment type="caution">
    <text evidence="10">The sequence shown here is derived from an EMBL/GenBank/DDBJ whole genome shotgun (WGS) entry which is preliminary data.</text>
</comment>
<evidence type="ECO:0000256" key="5">
    <source>
        <dbReference type="ARBA" id="ARBA00022741"/>
    </source>
</evidence>
<evidence type="ECO:0000256" key="6">
    <source>
        <dbReference type="ARBA" id="ARBA00022777"/>
    </source>
</evidence>
<protein>
    <recommendedName>
        <fullName evidence="2">histidine kinase</fullName>
        <ecNumber evidence="2">2.7.13.3</ecNumber>
    </recommendedName>
</protein>
<dbReference type="PROSITE" id="PS50109">
    <property type="entry name" value="HIS_KIN"/>
    <property type="match status" value="1"/>
</dbReference>
<dbReference type="PANTHER" id="PTHR43065">
    <property type="entry name" value="SENSOR HISTIDINE KINASE"/>
    <property type="match status" value="1"/>
</dbReference>
<evidence type="ECO:0000256" key="1">
    <source>
        <dbReference type="ARBA" id="ARBA00000085"/>
    </source>
</evidence>
<evidence type="ECO:0000256" key="4">
    <source>
        <dbReference type="ARBA" id="ARBA00022679"/>
    </source>
</evidence>
<dbReference type="GO" id="GO:0005524">
    <property type="term" value="F:ATP binding"/>
    <property type="evidence" value="ECO:0007669"/>
    <property type="project" value="UniProtKB-KW"/>
</dbReference>
<dbReference type="Gene3D" id="3.30.450.40">
    <property type="match status" value="1"/>
</dbReference>
<dbReference type="Pfam" id="PF02518">
    <property type="entry name" value="HATPase_c"/>
    <property type="match status" value="1"/>
</dbReference>
<reference evidence="10" key="1">
    <citation type="submission" date="2017-02" db="EMBL/GenBank/DDBJ databases">
        <title>Delving into the versatile metabolic prowess of the omnipresent phylum Bacteroidetes.</title>
        <authorList>
            <person name="Nobu M.K."/>
            <person name="Mei R."/>
            <person name="Narihiro T."/>
            <person name="Kuroda K."/>
            <person name="Liu W.-T."/>
        </authorList>
    </citation>
    <scope>NUCLEOTIDE SEQUENCE</scope>
    <source>
        <strain evidence="10">ADurb.Bin417</strain>
    </source>
</reference>
<dbReference type="SUPFAM" id="SSF55874">
    <property type="entry name" value="ATPase domain of HSP90 chaperone/DNA topoisomerase II/histidine kinase"/>
    <property type="match status" value="1"/>
</dbReference>
<accession>A0A1V5MAQ0</accession>
<proteinExistence type="predicted"/>
<keyword evidence="6" id="KW-0418">Kinase</keyword>
<dbReference type="InterPro" id="IPR029016">
    <property type="entry name" value="GAF-like_dom_sf"/>
</dbReference>
<dbReference type="InterPro" id="IPR005467">
    <property type="entry name" value="His_kinase_dom"/>
</dbReference>
<dbReference type="CDD" id="cd00082">
    <property type="entry name" value="HisKA"/>
    <property type="match status" value="1"/>
</dbReference>
<comment type="catalytic activity">
    <reaction evidence="1">
        <text>ATP + protein L-histidine = ADP + protein N-phospho-L-histidine.</text>
        <dbReference type="EC" id="2.7.13.3"/>
    </reaction>
</comment>
<dbReference type="SUPFAM" id="SSF47384">
    <property type="entry name" value="Homodimeric domain of signal transducing histidine kinase"/>
    <property type="match status" value="1"/>
</dbReference>
<gene>
    <name evidence="10" type="primary">zraS_3</name>
    <name evidence="10" type="ORF">BWY73_01349</name>
</gene>
<dbReference type="SMART" id="SM00388">
    <property type="entry name" value="HisKA"/>
    <property type="match status" value="1"/>
</dbReference>
<dbReference type="AlphaFoldDB" id="A0A1V5MAQ0"/>
<dbReference type="SUPFAM" id="SSF55781">
    <property type="entry name" value="GAF domain-like"/>
    <property type="match status" value="1"/>
</dbReference>
<evidence type="ECO:0000259" key="9">
    <source>
        <dbReference type="PROSITE" id="PS50109"/>
    </source>
</evidence>
<dbReference type="InterPro" id="IPR003594">
    <property type="entry name" value="HATPase_dom"/>
</dbReference>
<dbReference type="InterPro" id="IPR003018">
    <property type="entry name" value="GAF"/>
</dbReference>
<evidence type="ECO:0000256" key="2">
    <source>
        <dbReference type="ARBA" id="ARBA00012438"/>
    </source>
</evidence>
<dbReference type="InterPro" id="IPR004358">
    <property type="entry name" value="Sig_transdc_His_kin-like_C"/>
</dbReference>